<reference evidence="1 2" key="1">
    <citation type="journal article" date="2019" name="Commun. Biol.">
        <title>The bagworm genome reveals a unique fibroin gene that provides high tensile strength.</title>
        <authorList>
            <person name="Kono N."/>
            <person name="Nakamura H."/>
            <person name="Ohtoshi R."/>
            <person name="Tomita M."/>
            <person name="Numata K."/>
            <person name="Arakawa K."/>
        </authorList>
    </citation>
    <scope>NUCLEOTIDE SEQUENCE [LARGE SCALE GENOMIC DNA]</scope>
</reference>
<name>A0A4C1U4U8_EUMVA</name>
<keyword evidence="2" id="KW-1185">Reference proteome</keyword>
<sequence>MISILARSWFLSWSALDLDSNRDINTGSALDSIMKLCRQSHPPVGNFLRMCLVSMKQLETRGIINDLEFGHRERRGICSTLSYLSYCTTIPSFTVDGLRGRIRDSPDSTNDDQSKFVGDGRSGASAMKCRKLW</sequence>
<proteinExistence type="predicted"/>
<evidence type="ECO:0000313" key="1">
    <source>
        <dbReference type="EMBL" id="GBP21288.1"/>
    </source>
</evidence>
<organism evidence="1 2">
    <name type="scientific">Eumeta variegata</name>
    <name type="common">Bagworm moth</name>
    <name type="synonym">Eumeta japonica</name>
    <dbReference type="NCBI Taxonomy" id="151549"/>
    <lineage>
        <taxon>Eukaryota</taxon>
        <taxon>Metazoa</taxon>
        <taxon>Ecdysozoa</taxon>
        <taxon>Arthropoda</taxon>
        <taxon>Hexapoda</taxon>
        <taxon>Insecta</taxon>
        <taxon>Pterygota</taxon>
        <taxon>Neoptera</taxon>
        <taxon>Endopterygota</taxon>
        <taxon>Lepidoptera</taxon>
        <taxon>Glossata</taxon>
        <taxon>Ditrysia</taxon>
        <taxon>Tineoidea</taxon>
        <taxon>Psychidae</taxon>
        <taxon>Oiketicinae</taxon>
        <taxon>Eumeta</taxon>
    </lineage>
</organism>
<dbReference type="AlphaFoldDB" id="A0A4C1U4U8"/>
<accession>A0A4C1U4U8</accession>
<dbReference type="EMBL" id="BGZK01000127">
    <property type="protein sequence ID" value="GBP21288.1"/>
    <property type="molecule type" value="Genomic_DNA"/>
</dbReference>
<evidence type="ECO:0000313" key="2">
    <source>
        <dbReference type="Proteomes" id="UP000299102"/>
    </source>
</evidence>
<comment type="caution">
    <text evidence="1">The sequence shown here is derived from an EMBL/GenBank/DDBJ whole genome shotgun (WGS) entry which is preliminary data.</text>
</comment>
<dbReference type="Proteomes" id="UP000299102">
    <property type="component" value="Unassembled WGS sequence"/>
</dbReference>
<protein>
    <submittedName>
        <fullName evidence="1">Uncharacterized protein</fullName>
    </submittedName>
</protein>
<gene>
    <name evidence="1" type="ORF">EVAR_11683_1</name>
</gene>